<dbReference type="SUPFAM" id="SSF49265">
    <property type="entry name" value="Fibronectin type III"/>
    <property type="match status" value="1"/>
</dbReference>
<feature type="domain" description="Fibronectin type-III" evidence="1">
    <location>
        <begin position="121"/>
        <end position="215"/>
    </location>
</feature>
<dbReference type="AlphaFoldDB" id="A0A4W3J4R3"/>
<proteinExistence type="predicted"/>
<reference evidence="3" key="2">
    <citation type="journal article" date="2007" name="PLoS Biol.">
        <title>Survey sequencing and comparative analysis of the elephant shark (Callorhinchus milii) genome.</title>
        <authorList>
            <person name="Venkatesh B."/>
            <person name="Kirkness E.F."/>
            <person name="Loh Y.H."/>
            <person name="Halpern A.L."/>
            <person name="Lee A.P."/>
            <person name="Johnson J."/>
            <person name="Dandona N."/>
            <person name="Viswanathan L.D."/>
            <person name="Tay A."/>
            <person name="Venter J.C."/>
            <person name="Strausberg R.L."/>
            <person name="Brenner S."/>
        </authorList>
    </citation>
    <scope>NUCLEOTIDE SEQUENCE [LARGE SCALE GENOMIC DNA]</scope>
</reference>
<dbReference type="InterPro" id="IPR003961">
    <property type="entry name" value="FN3_dom"/>
</dbReference>
<reference evidence="2" key="4">
    <citation type="submission" date="2025-08" db="UniProtKB">
        <authorList>
            <consortium name="Ensembl"/>
        </authorList>
    </citation>
    <scope>IDENTIFICATION</scope>
</reference>
<dbReference type="Proteomes" id="UP000314986">
    <property type="component" value="Unassembled WGS sequence"/>
</dbReference>
<keyword evidence="3" id="KW-1185">Reference proteome</keyword>
<protein>
    <recommendedName>
        <fullName evidence="1">Fibronectin type-III domain-containing protein</fullName>
    </recommendedName>
</protein>
<dbReference type="GeneTree" id="ENSGT00940000159829"/>
<evidence type="ECO:0000259" key="1">
    <source>
        <dbReference type="PROSITE" id="PS50853"/>
    </source>
</evidence>
<dbReference type="PROSITE" id="PS50853">
    <property type="entry name" value="FN3"/>
    <property type="match status" value="1"/>
</dbReference>
<evidence type="ECO:0000313" key="2">
    <source>
        <dbReference type="Ensembl" id="ENSCMIP00000037042.1"/>
    </source>
</evidence>
<dbReference type="STRING" id="7868.ENSCMIP00000037042"/>
<evidence type="ECO:0000313" key="3">
    <source>
        <dbReference type="Proteomes" id="UP000314986"/>
    </source>
</evidence>
<dbReference type="InParanoid" id="A0A4W3J4R3"/>
<dbReference type="InterPro" id="IPR036116">
    <property type="entry name" value="FN3_sf"/>
</dbReference>
<dbReference type="InterPro" id="IPR013783">
    <property type="entry name" value="Ig-like_fold"/>
</dbReference>
<accession>A0A4W3J4R3</accession>
<dbReference type="Gene3D" id="2.60.40.10">
    <property type="entry name" value="Immunoglobulins"/>
    <property type="match status" value="1"/>
</dbReference>
<sequence length="246" mass="27380">MRLATLIRTVAALRIITCCKAVELPSLQRLGRVVVDPASVFLMGSDISISCVLLVIPCQVINFQLNMSGSPDIYMKRLNNTVARYRIAGFNILKSSLMCYVNCVDGRKHFVCGASLSPGYPPDPPQELRCVWRQNVMKCIWRIGNPPILDTSYTLHVQDVRTNVEKIFTTDLNSSTASSTPQSLLDNGQYRVHVVARNLLGNASSDILTFSMQNIGTMMQLIPGSRLLMSVWLGLTHKHPHTHTHT</sequence>
<reference evidence="3" key="1">
    <citation type="journal article" date="2006" name="Science">
        <title>Ancient noncoding elements conserved in the human genome.</title>
        <authorList>
            <person name="Venkatesh B."/>
            <person name="Kirkness E.F."/>
            <person name="Loh Y.H."/>
            <person name="Halpern A.L."/>
            <person name="Lee A.P."/>
            <person name="Johnson J."/>
            <person name="Dandona N."/>
            <person name="Viswanathan L.D."/>
            <person name="Tay A."/>
            <person name="Venter J.C."/>
            <person name="Strausberg R.L."/>
            <person name="Brenner S."/>
        </authorList>
    </citation>
    <scope>NUCLEOTIDE SEQUENCE [LARGE SCALE GENOMIC DNA]</scope>
</reference>
<name>A0A4W3J4R3_CALMI</name>
<organism evidence="2 3">
    <name type="scientific">Callorhinchus milii</name>
    <name type="common">Ghost shark</name>
    <dbReference type="NCBI Taxonomy" id="7868"/>
    <lineage>
        <taxon>Eukaryota</taxon>
        <taxon>Metazoa</taxon>
        <taxon>Chordata</taxon>
        <taxon>Craniata</taxon>
        <taxon>Vertebrata</taxon>
        <taxon>Chondrichthyes</taxon>
        <taxon>Holocephali</taxon>
        <taxon>Chimaeriformes</taxon>
        <taxon>Callorhinchidae</taxon>
        <taxon>Callorhinchus</taxon>
    </lineage>
</organism>
<reference evidence="2" key="5">
    <citation type="submission" date="2025-09" db="UniProtKB">
        <authorList>
            <consortium name="Ensembl"/>
        </authorList>
    </citation>
    <scope>IDENTIFICATION</scope>
</reference>
<dbReference type="Ensembl" id="ENSCMIT00000037583.1">
    <property type="protein sequence ID" value="ENSCMIP00000037042.1"/>
    <property type="gene ID" value="ENSCMIG00000015625.1"/>
</dbReference>
<reference evidence="3" key="3">
    <citation type="journal article" date="2014" name="Nature">
        <title>Elephant shark genome provides unique insights into gnathostome evolution.</title>
        <authorList>
            <consortium name="International Elephant Shark Genome Sequencing Consortium"/>
            <person name="Venkatesh B."/>
            <person name="Lee A.P."/>
            <person name="Ravi V."/>
            <person name="Maurya A.K."/>
            <person name="Lian M.M."/>
            <person name="Swann J.B."/>
            <person name="Ohta Y."/>
            <person name="Flajnik M.F."/>
            <person name="Sutoh Y."/>
            <person name="Kasahara M."/>
            <person name="Hoon S."/>
            <person name="Gangu V."/>
            <person name="Roy S.W."/>
            <person name="Irimia M."/>
            <person name="Korzh V."/>
            <person name="Kondrychyn I."/>
            <person name="Lim Z.W."/>
            <person name="Tay B.H."/>
            <person name="Tohari S."/>
            <person name="Kong K.W."/>
            <person name="Ho S."/>
            <person name="Lorente-Galdos B."/>
            <person name="Quilez J."/>
            <person name="Marques-Bonet T."/>
            <person name="Raney B.J."/>
            <person name="Ingham P.W."/>
            <person name="Tay A."/>
            <person name="Hillier L.W."/>
            <person name="Minx P."/>
            <person name="Boehm T."/>
            <person name="Wilson R.K."/>
            <person name="Brenner S."/>
            <person name="Warren W.C."/>
        </authorList>
    </citation>
    <scope>NUCLEOTIDE SEQUENCE [LARGE SCALE GENOMIC DNA]</scope>
</reference>